<evidence type="ECO:0000313" key="3">
    <source>
        <dbReference type="Proteomes" id="UP000835052"/>
    </source>
</evidence>
<feature type="compositionally biased region" description="Basic and acidic residues" evidence="1">
    <location>
        <begin position="15"/>
        <end position="25"/>
    </location>
</feature>
<feature type="region of interest" description="Disordered" evidence="1">
    <location>
        <begin position="1"/>
        <end position="37"/>
    </location>
</feature>
<evidence type="ECO:0000256" key="1">
    <source>
        <dbReference type="SAM" id="MobiDB-lite"/>
    </source>
</evidence>
<feature type="compositionally biased region" description="Acidic residues" evidence="1">
    <location>
        <begin position="400"/>
        <end position="410"/>
    </location>
</feature>
<keyword evidence="3" id="KW-1185">Reference proteome</keyword>
<comment type="caution">
    <text evidence="2">The sequence shown here is derived from an EMBL/GenBank/DDBJ whole genome shotgun (WGS) entry which is preliminary data.</text>
</comment>
<feature type="region of interest" description="Disordered" evidence="1">
    <location>
        <begin position="85"/>
        <end position="140"/>
    </location>
</feature>
<reference evidence="2" key="1">
    <citation type="submission" date="2020-10" db="EMBL/GenBank/DDBJ databases">
        <authorList>
            <person name="Kikuchi T."/>
        </authorList>
    </citation>
    <scope>NUCLEOTIDE SEQUENCE</scope>
    <source>
        <strain evidence="2">NKZ352</strain>
    </source>
</reference>
<proteinExistence type="predicted"/>
<gene>
    <name evidence="2" type="ORF">CAUJ_LOCUS9794</name>
</gene>
<dbReference type="Proteomes" id="UP000835052">
    <property type="component" value="Unassembled WGS sequence"/>
</dbReference>
<name>A0A8S1HF63_9PELO</name>
<feature type="region of interest" description="Disordered" evidence="1">
    <location>
        <begin position="384"/>
        <end position="416"/>
    </location>
</feature>
<organism evidence="2 3">
    <name type="scientific">Caenorhabditis auriculariae</name>
    <dbReference type="NCBI Taxonomy" id="2777116"/>
    <lineage>
        <taxon>Eukaryota</taxon>
        <taxon>Metazoa</taxon>
        <taxon>Ecdysozoa</taxon>
        <taxon>Nematoda</taxon>
        <taxon>Chromadorea</taxon>
        <taxon>Rhabditida</taxon>
        <taxon>Rhabditina</taxon>
        <taxon>Rhabditomorpha</taxon>
        <taxon>Rhabditoidea</taxon>
        <taxon>Rhabditidae</taxon>
        <taxon>Peloderinae</taxon>
        <taxon>Caenorhabditis</taxon>
    </lineage>
</organism>
<accession>A0A8S1HF63</accession>
<feature type="compositionally biased region" description="Basic and acidic residues" evidence="1">
    <location>
        <begin position="129"/>
        <end position="140"/>
    </location>
</feature>
<dbReference type="AlphaFoldDB" id="A0A8S1HF63"/>
<dbReference type="OrthoDB" id="5808239at2759"/>
<sequence>MSTVQLPSIEGDELDSLKAVEKETIHPSTSNEEITKSKKIIRQNSEANIEEILREVFSPDAQIVDGAVVKMSSRVFSGSLTAKKQNSLKNTTQKSSPDSSKLVSFPKKKSATVASSIKEIPSRPTANRSETKFGRQESKLGEDDRFHENVVSSKNCNVQKYRTQALRCEENCATEQTLKLVRNYLARNRAALKRGTVAAVGATPQNVAPPMHRGPIFLLVIFLSGRLRAGPVVESSRHEDVAEDDVADEAVVTTMPTFSVERLDAPIERIEIRLIDENNTQVEDVTRSDQADQKINLFPTEDVSTTIPTHEALEIDNEKYKKTTTTESPARDKMSETTPEVFVVGDTPGYFSAKTSFGNDVHHHKAEIQAKAWLSVSSSIPKFDGDIDEEDLPPPPADTLAEDDEPEEECLANSEHLSEEVVQRLKAETAMYYKLVKQRNEQQREFCKEEVPGEEETDKMSDENRRCADWRAEKLVYYYKLMRKTYCQVNNWPNPTKVKKTYGEYLNLFGTFYAFQK</sequence>
<protein>
    <submittedName>
        <fullName evidence="2">Uncharacterized protein</fullName>
    </submittedName>
</protein>
<evidence type="ECO:0000313" key="2">
    <source>
        <dbReference type="EMBL" id="CAD6193875.1"/>
    </source>
</evidence>
<feature type="compositionally biased region" description="Polar residues" evidence="1">
    <location>
        <begin position="85"/>
        <end position="102"/>
    </location>
</feature>
<dbReference type="EMBL" id="CAJGYM010000039">
    <property type="protein sequence ID" value="CAD6193875.1"/>
    <property type="molecule type" value="Genomic_DNA"/>
</dbReference>